<dbReference type="RefSeq" id="WP_338364172.1">
    <property type="nucleotide sequence ID" value="NZ_CAWVOK010000024.1"/>
</dbReference>
<reference evidence="5 6" key="1">
    <citation type="submission" date="2024-01" db="EMBL/GenBank/DDBJ databases">
        <authorList>
            <person name="Kunselman E."/>
        </authorList>
    </citation>
    <scope>NUCLEOTIDE SEQUENCE [LARGE SCALE GENOMIC DNA]</scope>
    <source>
        <strain evidence="5">2 abalone samples</strain>
    </source>
</reference>
<dbReference type="PANTHER" id="PTHR45339">
    <property type="entry name" value="HYBRID SIGNAL TRANSDUCTION HISTIDINE KINASE J"/>
    <property type="match status" value="1"/>
</dbReference>
<sequence length="131" mass="14746">MTNKRHEKIIIVEDNELNMKLFTDILLHCGFEIEAINDGNNVIGAIKKYKPHLILMDIQLGGISGLDLIKKIKNTSSMNHIPIIAITAFAMRHDEEKIMESGCESYLTKPIAINTLINEVEKYVLKTSLAP</sequence>
<evidence type="ECO:0000313" key="6">
    <source>
        <dbReference type="Proteomes" id="UP001314181"/>
    </source>
</evidence>
<comment type="caution">
    <text evidence="5">The sequence shown here is derived from an EMBL/GenBank/DDBJ whole genome shotgun (WGS) entry which is preliminary data.</text>
</comment>
<dbReference type="InterPro" id="IPR001789">
    <property type="entry name" value="Sig_transdc_resp-reg_receiver"/>
</dbReference>
<evidence type="ECO:0000256" key="2">
    <source>
        <dbReference type="ARBA" id="ARBA00023012"/>
    </source>
</evidence>
<dbReference type="InterPro" id="IPR011006">
    <property type="entry name" value="CheY-like_superfamily"/>
</dbReference>
<feature type="modified residue" description="4-aspartylphosphate" evidence="3">
    <location>
        <position position="57"/>
    </location>
</feature>
<evidence type="ECO:0000259" key="4">
    <source>
        <dbReference type="PROSITE" id="PS50110"/>
    </source>
</evidence>
<name>A0ABP0EWA5_9RICK</name>
<feature type="domain" description="Response regulatory" evidence="4">
    <location>
        <begin position="8"/>
        <end position="124"/>
    </location>
</feature>
<gene>
    <name evidence="5" type="primary">divK</name>
    <name evidence="5" type="ORF">CAXC1_310020</name>
</gene>
<evidence type="ECO:0000256" key="3">
    <source>
        <dbReference type="PROSITE-ProRule" id="PRU00169"/>
    </source>
</evidence>
<dbReference type="PROSITE" id="PS50110">
    <property type="entry name" value="RESPONSE_REGULATORY"/>
    <property type="match status" value="1"/>
</dbReference>
<dbReference type="SMART" id="SM00448">
    <property type="entry name" value="REC"/>
    <property type="match status" value="1"/>
</dbReference>
<organism evidence="5 6">
    <name type="scientific">Candidatus Xenohaliotis californiensis</name>
    <dbReference type="NCBI Taxonomy" id="84677"/>
    <lineage>
        <taxon>Bacteria</taxon>
        <taxon>Pseudomonadati</taxon>
        <taxon>Pseudomonadota</taxon>
        <taxon>Alphaproteobacteria</taxon>
        <taxon>Rickettsiales</taxon>
        <taxon>Anaplasmataceae</taxon>
        <taxon>Candidatus Xenohaliotis</taxon>
    </lineage>
</organism>
<evidence type="ECO:0000313" key="5">
    <source>
        <dbReference type="EMBL" id="CAK8163178.1"/>
    </source>
</evidence>
<dbReference type="Proteomes" id="UP001314181">
    <property type="component" value="Unassembled WGS sequence"/>
</dbReference>
<keyword evidence="6" id="KW-1185">Reference proteome</keyword>
<dbReference type="Pfam" id="PF00072">
    <property type="entry name" value="Response_reg"/>
    <property type="match status" value="1"/>
</dbReference>
<dbReference type="EMBL" id="CAWVOK010000024">
    <property type="protein sequence ID" value="CAK8163178.1"/>
    <property type="molecule type" value="Genomic_DNA"/>
</dbReference>
<keyword evidence="1 3" id="KW-0597">Phosphoprotein</keyword>
<dbReference type="SUPFAM" id="SSF52172">
    <property type="entry name" value="CheY-like"/>
    <property type="match status" value="1"/>
</dbReference>
<accession>A0ABP0EWA5</accession>
<proteinExistence type="predicted"/>
<dbReference type="PANTHER" id="PTHR45339:SF1">
    <property type="entry name" value="HYBRID SIGNAL TRANSDUCTION HISTIDINE KINASE J"/>
    <property type="match status" value="1"/>
</dbReference>
<evidence type="ECO:0000256" key="1">
    <source>
        <dbReference type="ARBA" id="ARBA00022553"/>
    </source>
</evidence>
<dbReference type="Gene3D" id="3.40.50.2300">
    <property type="match status" value="1"/>
</dbReference>
<keyword evidence="2" id="KW-0902">Two-component regulatory system</keyword>
<protein>
    <submittedName>
        <fullName evidence="5">Polar-differentiation response regulator DivK</fullName>
    </submittedName>
</protein>